<dbReference type="Proteomes" id="UP000076587">
    <property type="component" value="Unassembled WGS sequence"/>
</dbReference>
<evidence type="ECO:0008006" key="4">
    <source>
        <dbReference type="Google" id="ProtNLM"/>
    </source>
</evidence>
<name>A0A166XAW2_9GAMM</name>
<proteinExistence type="predicted"/>
<dbReference type="EMBL" id="AUXT01000226">
    <property type="protein sequence ID" value="KZN39875.1"/>
    <property type="molecule type" value="Genomic_DNA"/>
</dbReference>
<comment type="caution">
    <text evidence="2">The sequence shown here is derived from an EMBL/GenBank/DDBJ whole genome shotgun (WGS) entry which is preliminary data.</text>
</comment>
<reference evidence="2 3" key="1">
    <citation type="submission" date="2013-07" db="EMBL/GenBank/DDBJ databases">
        <title>Comparative Genomic and Metabolomic Analysis of Twelve Strains of Pseudoalteromonas luteoviolacea.</title>
        <authorList>
            <person name="Vynne N.G."/>
            <person name="Mansson M."/>
            <person name="Gram L."/>
        </authorList>
    </citation>
    <scope>NUCLEOTIDE SEQUENCE [LARGE SCALE GENOMIC DNA]</scope>
    <source>
        <strain evidence="2 3">NCIMB 1942</strain>
    </source>
</reference>
<dbReference type="Gene3D" id="6.10.110.10">
    <property type="match status" value="1"/>
</dbReference>
<feature type="compositionally biased region" description="Low complexity" evidence="1">
    <location>
        <begin position="28"/>
        <end position="43"/>
    </location>
</feature>
<dbReference type="AlphaFoldDB" id="A0A166XAW2"/>
<feature type="region of interest" description="Disordered" evidence="1">
    <location>
        <begin position="1"/>
        <end position="69"/>
    </location>
</feature>
<dbReference type="RefSeq" id="WP_063379434.1">
    <property type="nucleotide sequence ID" value="NZ_AUXT01000226.1"/>
</dbReference>
<gene>
    <name evidence="2" type="ORF">N482_21365</name>
</gene>
<dbReference type="PATRIC" id="fig|1365253.3.peg.5236"/>
<dbReference type="InterPro" id="IPR038213">
    <property type="entry name" value="IFI6/IFI27-like_sf"/>
</dbReference>
<feature type="compositionally biased region" description="Low complexity" evidence="1">
    <location>
        <begin position="1"/>
        <end position="11"/>
    </location>
</feature>
<accession>A0A166XAW2</accession>
<evidence type="ECO:0000313" key="3">
    <source>
        <dbReference type="Proteomes" id="UP000076587"/>
    </source>
</evidence>
<protein>
    <recommendedName>
        <fullName evidence="4">SMP domain-containing protein</fullName>
    </recommendedName>
</protein>
<evidence type="ECO:0000313" key="2">
    <source>
        <dbReference type="EMBL" id="KZN39875.1"/>
    </source>
</evidence>
<sequence length="69" mass="6671">MSKSMSKAAAARIQSATAKSNGGVVPKGSFAARAQSAASQSGSTRPPNGPSTTGKPSGGGRGNNPQKGK</sequence>
<evidence type="ECO:0000256" key="1">
    <source>
        <dbReference type="SAM" id="MobiDB-lite"/>
    </source>
</evidence>
<organism evidence="2 3">
    <name type="scientific">Pseudoalteromonas luteoviolacea NCIMB 1942</name>
    <dbReference type="NCBI Taxonomy" id="1365253"/>
    <lineage>
        <taxon>Bacteria</taxon>
        <taxon>Pseudomonadati</taxon>
        <taxon>Pseudomonadota</taxon>
        <taxon>Gammaproteobacteria</taxon>
        <taxon>Alteromonadales</taxon>
        <taxon>Pseudoalteromonadaceae</taxon>
        <taxon>Pseudoalteromonas</taxon>
    </lineage>
</organism>